<keyword evidence="5" id="KW-0804">Transcription</keyword>
<dbReference type="EMBL" id="RQTK01000097">
    <property type="protein sequence ID" value="RUS87907.1"/>
    <property type="molecule type" value="Genomic_DNA"/>
</dbReference>
<evidence type="ECO:0000256" key="6">
    <source>
        <dbReference type="ARBA" id="ARBA00023242"/>
    </source>
</evidence>
<proteinExistence type="predicted"/>
<keyword evidence="9" id="KW-1185">Reference proteome</keyword>
<evidence type="ECO:0000256" key="4">
    <source>
        <dbReference type="ARBA" id="ARBA00023054"/>
    </source>
</evidence>
<keyword evidence="6" id="KW-0539">Nucleus</keyword>
<protein>
    <recommendedName>
        <fullName evidence="7">SPOC domain-containing protein</fullName>
    </recommendedName>
</protein>
<gene>
    <name evidence="8" type="ORF">EGW08_004323</name>
</gene>
<dbReference type="STRING" id="188477.A0A3S1BSR3"/>
<dbReference type="OrthoDB" id="6407164at2759"/>
<keyword evidence="3" id="KW-0805">Transcription regulation</keyword>
<dbReference type="AlphaFoldDB" id="A0A3S1BSR3"/>
<dbReference type="FunFam" id="2.40.290.10:FF:000002">
    <property type="entry name" value="Spen family transcriptional repressor"/>
    <property type="match status" value="1"/>
</dbReference>
<dbReference type="SUPFAM" id="SSF100939">
    <property type="entry name" value="SPOC domain-like"/>
    <property type="match status" value="1"/>
</dbReference>
<evidence type="ECO:0000256" key="3">
    <source>
        <dbReference type="ARBA" id="ARBA00023015"/>
    </source>
</evidence>
<dbReference type="InterPro" id="IPR010912">
    <property type="entry name" value="SPOC_met"/>
</dbReference>
<evidence type="ECO:0000259" key="7">
    <source>
        <dbReference type="PROSITE" id="PS50917"/>
    </source>
</evidence>
<dbReference type="InterPro" id="IPR012921">
    <property type="entry name" value="SPOC_C"/>
</dbReference>
<dbReference type="Pfam" id="PF07744">
    <property type="entry name" value="SPOC"/>
    <property type="match status" value="1"/>
</dbReference>
<dbReference type="InterPro" id="IPR016194">
    <property type="entry name" value="SPOC-like_C_dom_sf"/>
</dbReference>
<dbReference type="CDD" id="cd21543">
    <property type="entry name" value="SPOC_SHARP"/>
    <property type="match status" value="1"/>
</dbReference>
<feature type="domain" description="SPOC" evidence="7">
    <location>
        <begin position="1"/>
        <end position="162"/>
    </location>
</feature>
<accession>A0A3S1BSR3</accession>
<evidence type="ECO:0000313" key="8">
    <source>
        <dbReference type="EMBL" id="RUS87907.1"/>
    </source>
</evidence>
<keyword evidence="2" id="KW-0694">RNA-binding</keyword>
<keyword evidence="4" id="KW-0175">Coiled coil</keyword>
<feature type="non-terminal residue" evidence="8">
    <location>
        <position position="162"/>
    </location>
</feature>
<evidence type="ECO:0000256" key="5">
    <source>
        <dbReference type="ARBA" id="ARBA00023163"/>
    </source>
</evidence>
<sequence>QRFPVMWQGGLALKNESSYVQMHFIAGNRRLPSQALPQPLPNGVLPPLRISQRMRLEHSQLDGVAKRMQCEDDYCILIAVACGRDEHDINHQTRSLNDGFITYLLSKQAAGIVNVPLPGSEQAGFVVHIFPPCDFVDNSVAQQGSEALMDQLRQIPHAVIII</sequence>
<feature type="non-terminal residue" evidence="8">
    <location>
        <position position="1"/>
    </location>
</feature>
<dbReference type="PROSITE" id="PS50917">
    <property type="entry name" value="SPOC"/>
    <property type="match status" value="1"/>
</dbReference>
<evidence type="ECO:0000313" key="9">
    <source>
        <dbReference type="Proteomes" id="UP000271974"/>
    </source>
</evidence>
<reference evidence="8 9" key="1">
    <citation type="submission" date="2019-01" db="EMBL/GenBank/DDBJ databases">
        <title>A draft genome assembly of the solar-powered sea slug Elysia chlorotica.</title>
        <authorList>
            <person name="Cai H."/>
            <person name="Li Q."/>
            <person name="Fang X."/>
            <person name="Li J."/>
            <person name="Curtis N.E."/>
            <person name="Altenburger A."/>
            <person name="Shibata T."/>
            <person name="Feng M."/>
            <person name="Maeda T."/>
            <person name="Schwartz J.A."/>
            <person name="Shigenobu S."/>
            <person name="Lundholm N."/>
            <person name="Nishiyama T."/>
            <person name="Yang H."/>
            <person name="Hasebe M."/>
            <person name="Li S."/>
            <person name="Pierce S.K."/>
            <person name="Wang J."/>
        </authorList>
    </citation>
    <scope>NUCLEOTIDE SEQUENCE [LARGE SCALE GENOMIC DNA]</scope>
    <source>
        <strain evidence="8">EC2010</strain>
        <tissue evidence="8">Whole organism of an adult</tissue>
    </source>
</reference>
<dbReference type="Gene3D" id="2.40.290.10">
    <property type="match status" value="1"/>
</dbReference>
<evidence type="ECO:0000256" key="2">
    <source>
        <dbReference type="ARBA" id="ARBA00022884"/>
    </source>
</evidence>
<comment type="caution">
    <text evidence="8">The sequence shown here is derived from an EMBL/GenBank/DDBJ whole genome shotgun (WGS) entry which is preliminary data.</text>
</comment>
<organism evidence="8 9">
    <name type="scientific">Elysia chlorotica</name>
    <name type="common">Eastern emerald elysia</name>
    <name type="synonym">Sea slug</name>
    <dbReference type="NCBI Taxonomy" id="188477"/>
    <lineage>
        <taxon>Eukaryota</taxon>
        <taxon>Metazoa</taxon>
        <taxon>Spiralia</taxon>
        <taxon>Lophotrochozoa</taxon>
        <taxon>Mollusca</taxon>
        <taxon>Gastropoda</taxon>
        <taxon>Heterobranchia</taxon>
        <taxon>Euthyneura</taxon>
        <taxon>Panpulmonata</taxon>
        <taxon>Sacoglossa</taxon>
        <taxon>Placobranchoidea</taxon>
        <taxon>Plakobranchidae</taxon>
        <taxon>Elysia</taxon>
    </lineage>
</organism>
<name>A0A3S1BSR3_ELYCH</name>
<dbReference type="GO" id="GO:0003723">
    <property type="term" value="F:RNA binding"/>
    <property type="evidence" value="ECO:0007669"/>
    <property type="project" value="UniProtKB-KW"/>
</dbReference>
<dbReference type="Proteomes" id="UP000271974">
    <property type="component" value="Unassembled WGS sequence"/>
</dbReference>
<comment type="subcellular location">
    <subcellularLocation>
        <location evidence="1">Nucleus</location>
    </subcellularLocation>
</comment>
<dbReference type="GO" id="GO:0005634">
    <property type="term" value="C:nucleus"/>
    <property type="evidence" value="ECO:0007669"/>
    <property type="project" value="UniProtKB-SubCell"/>
</dbReference>
<evidence type="ECO:0000256" key="1">
    <source>
        <dbReference type="ARBA" id="ARBA00004123"/>
    </source>
</evidence>